<proteinExistence type="predicted"/>
<evidence type="ECO:0000313" key="2">
    <source>
        <dbReference type="Proteomes" id="UP000772434"/>
    </source>
</evidence>
<dbReference type="Gene3D" id="1.25.40.10">
    <property type="entry name" value="Tetratricopeptide repeat domain"/>
    <property type="match status" value="4"/>
</dbReference>
<dbReference type="InterPro" id="IPR027417">
    <property type="entry name" value="P-loop_NTPase"/>
</dbReference>
<dbReference type="OrthoDB" id="1658288at2759"/>
<accession>A0A9P5U813</accession>
<evidence type="ECO:0008006" key="3">
    <source>
        <dbReference type="Google" id="ProtNLM"/>
    </source>
</evidence>
<dbReference type="InterPro" id="IPR053137">
    <property type="entry name" value="NLR-like"/>
</dbReference>
<gene>
    <name evidence="1" type="ORF">BDP27DRAFT_1420995</name>
</gene>
<dbReference type="PANTHER" id="PTHR46082:SF6">
    <property type="entry name" value="AAA+ ATPASE DOMAIN-CONTAINING PROTEIN-RELATED"/>
    <property type="match status" value="1"/>
</dbReference>
<dbReference type="PRINTS" id="PR00381">
    <property type="entry name" value="KINESINLIGHT"/>
</dbReference>
<evidence type="ECO:0000313" key="1">
    <source>
        <dbReference type="EMBL" id="KAF9069364.1"/>
    </source>
</evidence>
<reference evidence="1" key="1">
    <citation type="submission" date="2020-11" db="EMBL/GenBank/DDBJ databases">
        <authorList>
            <consortium name="DOE Joint Genome Institute"/>
            <person name="Ahrendt S."/>
            <person name="Riley R."/>
            <person name="Andreopoulos W."/>
            <person name="Labutti K."/>
            <person name="Pangilinan J."/>
            <person name="Ruiz-Duenas F.J."/>
            <person name="Barrasa J.M."/>
            <person name="Sanchez-Garcia M."/>
            <person name="Camarero S."/>
            <person name="Miyauchi S."/>
            <person name="Serrano A."/>
            <person name="Linde D."/>
            <person name="Babiker R."/>
            <person name="Drula E."/>
            <person name="Ayuso-Fernandez I."/>
            <person name="Pacheco R."/>
            <person name="Padilla G."/>
            <person name="Ferreira P."/>
            <person name="Barriuso J."/>
            <person name="Kellner H."/>
            <person name="Castanera R."/>
            <person name="Alfaro M."/>
            <person name="Ramirez L."/>
            <person name="Pisabarro A.G."/>
            <person name="Kuo A."/>
            <person name="Tritt A."/>
            <person name="Lipzen A."/>
            <person name="He G."/>
            <person name="Yan M."/>
            <person name="Ng V."/>
            <person name="Cullen D."/>
            <person name="Martin F."/>
            <person name="Rosso M.-N."/>
            <person name="Henrissat B."/>
            <person name="Hibbett D."/>
            <person name="Martinez A.T."/>
            <person name="Grigoriev I.V."/>
        </authorList>
    </citation>
    <scope>NUCLEOTIDE SEQUENCE</scope>
    <source>
        <strain evidence="1">AH 40177</strain>
    </source>
</reference>
<dbReference type="InterPro" id="IPR011990">
    <property type="entry name" value="TPR-like_helical_dom_sf"/>
</dbReference>
<sequence length="1084" mass="122174">MSTEPSATPSGNVLQFYQSSTVLNVNGGTVDGGDQATVIGSSLNVLDPSGPQMFSQASNFQISNSIFQSAHTINNNIINNSLENISAPLGYQQRMSNVPSSTQQFIGRDTIISSLESHFLEGTPSVAQRKQKIYLLWGLGGAGKTQTALEFAFRFQDSFSKVFLICAASENLIHASFYDIAKQEGLVEPTWLIGKGLLEDRKEEWLTQHGKILPSCRHGNIIITSRNEALVQLTVGDGMATELKGMDEEDAIKLLSIYAGVKNATAEESATLVDITRTLHGFPLALIQAGAYIQQLGCLSTYLERFQSQRAEILATDRSQSIDDYTLSIYSTWNLSWKMLSDSAQEFLRICSYLHFENIPRRFFQRAVQNVDTISQKHPGELMNQVIATLQKLFLNPRQWNDLAMDSIIIQLKSFSLIQVLHGGILYNIHPLVHQWVLDGIKNHMDTLVTAVLATSFGNLRKNETSKSDTLFVLEIQSHSQWAKPLDINEVFIWEAFRQLWSRSGHFAKELELAKHMLHVSETSNGKEHPETLKCTENLGVVYSRLGQYNNALELEQPLLERSKDVLGEQHSDTLMRIQYLATTYQDIGKYNDALRLQEPLLELSKTLLGGQYPETLRRTQDLAITYGRLGRYDEALDLRKSLLQLFEEIWGKEHPETLSQVQNLAVAYKMLGDHNKALELEKPLVELSEKLLGNKHPTSLNRLQNLGRTYQELGRYNNALELQEPLLSLSEKVLGKRHPYTLIRIDLLGVTYGKLGRYKDALELQETLPTLSEQVLGDQHPDTLNRIQNLAITYHDLDRYKEALDLEEPLAKLSAQLLGPQHPDTLTRNQNLAIAYKGLGQYNQALGIEEPLFQLSQQFLGSQHVDTLARMGNLAVTYKMLGNFSKALQLEEPLLKLSEEVLGKYHPQTLTHTHNLAITFGVFGRHNEALELEKPLLEISKEKLGAQNPVTLARAQHLAVTLKALYRYKEALELEQPLLELSSETLGGNHQLTLLRNQNLAITFRHLGRHKEALELEESLVSVTKQLQGERHPNTLVRMESLAKTYSELGEYHKALELEEPLVTLSSEILGKDHLITLRRRGP</sequence>
<dbReference type="Pfam" id="PF13424">
    <property type="entry name" value="TPR_12"/>
    <property type="match status" value="3"/>
</dbReference>
<keyword evidence="2" id="KW-1185">Reference proteome</keyword>
<protein>
    <recommendedName>
        <fullName evidence="3">TPR-like protein</fullName>
    </recommendedName>
</protein>
<dbReference type="Pfam" id="PF13374">
    <property type="entry name" value="TPR_10"/>
    <property type="match status" value="6"/>
</dbReference>
<organism evidence="1 2">
    <name type="scientific">Rhodocollybia butyracea</name>
    <dbReference type="NCBI Taxonomy" id="206335"/>
    <lineage>
        <taxon>Eukaryota</taxon>
        <taxon>Fungi</taxon>
        <taxon>Dikarya</taxon>
        <taxon>Basidiomycota</taxon>
        <taxon>Agaricomycotina</taxon>
        <taxon>Agaricomycetes</taxon>
        <taxon>Agaricomycetidae</taxon>
        <taxon>Agaricales</taxon>
        <taxon>Marasmiineae</taxon>
        <taxon>Omphalotaceae</taxon>
        <taxon>Rhodocollybia</taxon>
    </lineage>
</organism>
<dbReference type="AlphaFoldDB" id="A0A9P5U813"/>
<dbReference type="SUPFAM" id="SSF48452">
    <property type="entry name" value="TPR-like"/>
    <property type="match status" value="4"/>
</dbReference>
<dbReference type="Proteomes" id="UP000772434">
    <property type="component" value="Unassembled WGS sequence"/>
</dbReference>
<dbReference type="EMBL" id="JADNRY010000051">
    <property type="protein sequence ID" value="KAF9069364.1"/>
    <property type="molecule type" value="Genomic_DNA"/>
</dbReference>
<dbReference type="SUPFAM" id="SSF52540">
    <property type="entry name" value="P-loop containing nucleoside triphosphate hydrolases"/>
    <property type="match status" value="1"/>
</dbReference>
<dbReference type="PANTHER" id="PTHR46082">
    <property type="entry name" value="ATP/GTP-BINDING PROTEIN-RELATED"/>
    <property type="match status" value="1"/>
</dbReference>
<name>A0A9P5U813_9AGAR</name>
<dbReference type="Gene3D" id="3.40.50.300">
    <property type="entry name" value="P-loop containing nucleotide triphosphate hydrolases"/>
    <property type="match status" value="1"/>
</dbReference>
<comment type="caution">
    <text evidence="1">The sequence shown here is derived from an EMBL/GenBank/DDBJ whole genome shotgun (WGS) entry which is preliminary data.</text>
</comment>